<keyword evidence="3" id="KW-1185">Reference proteome</keyword>
<proteinExistence type="predicted"/>
<organism evidence="2 3">
    <name type="scientific">Saccharopolyspora thermophila</name>
    <dbReference type="NCBI Taxonomy" id="89367"/>
    <lineage>
        <taxon>Bacteria</taxon>
        <taxon>Bacillati</taxon>
        <taxon>Actinomycetota</taxon>
        <taxon>Actinomycetes</taxon>
        <taxon>Pseudonocardiales</taxon>
        <taxon>Pseudonocardiaceae</taxon>
        <taxon>Saccharopolyspora</taxon>
    </lineage>
</organism>
<gene>
    <name evidence="2" type="ORF">GCM10009545_33070</name>
</gene>
<protein>
    <submittedName>
        <fullName evidence="2">Uncharacterized protein</fullName>
    </submittedName>
</protein>
<evidence type="ECO:0000256" key="1">
    <source>
        <dbReference type="SAM" id="MobiDB-lite"/>
    </source>
</evidence>
<name>A0ABP3MXR5_9PSEU</name>
<reference evidence="3" key="1">
    <citation type="journal article" date="2019" name="Int. J. Syst. Evol. Microbiol.">
        <title>The Global Catalogue of Microorganisms (GCM) 10K type strain sequencing project: providing services to taxonomists for standard genome sequencing and annotation.</title>
        <authorList>
            <consortium name="The Broad Institute Genomics Platform"/>
            <consortium name="The Broad Institute Genome Sequencing Center for Infectious Disease"/>
            <person name="Wu L."/>
            <person name="Ma J."/>
        </authorList>
    </citation>
    <scope>NUCLEOTIDE SEQUENCE [LARGE SCALE GENOMIC DNA]</scope>
    <source>
        <strain evidence="3">JCM 10664</strain>
    </source>
</reference>
<feature type="region of interest" description="Disordered" evidence="1">
    <location>
        <begin position="67"/>
        <end position="90"/>
    </location>
</feature>
<dbReference type="EMBL" id="BAAAHC010000013">
    <property type="protein sequence ID" value="GAA0528142.1"/>
    <property type="molecule type" value="Genomic_DNA"/>
</dbReference>
<comment type="caution">
    <text evidence="2">The sequence shown here is derived from an EMBL/GenBank/DDBJ whole genome shotgun (WGS) entry which is preliminary data.</text>
</comment>
<evidence type="ECO:0000313" key="2">
    <source>
        <dbReference type="EMBL" id="GAA0528142.1"/>
    </source>
</evidence>
<accession>A0ABP3MXR5</accession>
<sequence length="90" mass="9380">MQITAGRVATKVDAFPPGPETPGFHATVPVNVFIVHLPVRSGGVGRRTAPVRHQISWKCHGWLEFGGSGPPGGGPVVQTRHPAADAPRSG</sequence>
<dbReference type="Proteomes" id="UP001500220">
    <property type="component" value="Unassembled WGS sequence"/>
</dbReference>
<evidence type="ECO:0000313" key="3">
    <source>
        <dbReference type="Proteomes" id="UP001500220"/>
    </source>
</evidence>